<reference evidence="1" key="1">
    <citation type="submission" date="2022-03" db="EMBL/GenBank/DDBJ databases">
        <title>Streptomyces 7R015 and 7R016 isolated from Barleria lupulina in Thailand.</title>
        <authorList>
            <person name="Kanchanasin P."/>
            <person name="Phongsopitanun W."/>
            <person name="Tanasupawat S."/>
        </authorList>
    </citation>
    <scope>NUCLEOTIDE SEQUENCE</scope>
    <source>
        <strain evidence="1">7R015</strain>
    </source>
</reference>
<dbReference type="EMBL" id="JALDAY010000015">
    <property type="protein sequence ID" value="MCI3277576.1"/>
    <property type="molecule type" value="Genomic_DNA"/>
</dbReference>
<evidence type="ECO:0000313" key="1">
    <source>
        <dbReference type="EMBL" id="MCI3277576.1"/>
    </source>
</evidence>
<organism evidence="1 2">
    <name type="scientific">Streptomyces cylindrosporus</name>
    <dbReference type="NCBI Taxonomy" id="2927583"/>
    <lineage>
        <taxon>Bacteria</taxon>
        <taxon>Bacillati</taxon>
        <taxon>Actinomycetota</taxon>
        <taxon>Actinomycetes</taxon>
        <taxon>Kitasatosporales</taxon>
        <taxon>Streptomycetaceae</taxon>
        <taxon>Streptomyces</taxon>
    </lineage>
</organism>
<evidence type="ECO:0000313" key="2">
    <source>
        <dbReference type="Proteomes" id="UP001165269"/>
    </source>
</evidence>
<name>A0ABS9YP05_9ACTN</name>
<gene>
    <name evidence="1" type="ORF">MQP27_41560</name>
</gene>
<dbReference type="Proteomes" id="UP001165269">
    <property type="component" value="Unassembled WGS sequence"/>
</dbReference>
<comment type="caution">
    <text evidence="1">The sequence shown here is derived from an EMBL/GenBank/DDBJ whole genome shotgun (WGS) entry which is preliminary data.</text>
</comment>
<sequence>MPDIRLACLDEQHAAAVIAEAHRPDDPDHKVRQDGPVVVITYFDKRYPLDIADWAGQHGHATDRDAANVIARL</sequence>
<dbReference type="RefSeq" id="WP_242775406.1">
    <property type="nucleotide sequence ID" value="NZ_JALDAY010000015.1"/>
</dbReference>
<protein>
    <submittedName>
        <fullName evidence="1">Uncharacterized protein</fullName>
    </submittedName>
</protein>
<keyword evidence="2" id="KW-1185">Reference proteome</keyword>
<accession>A0ABS9YP05</accession>
<proteinExistence type="predicted"/>